<evidence type="ECO:0000256" key="4">
    <source>
        <dbReference type="ARBA" id="ARBA00023033"/>
    </source>
</evidence>
<name>A0ABD3MU19_9STRA</name>
<dbReference type="EMBL" id="JALLPJ020001364">
    <property type="protein sequence ID" value="KAL3767446.1"/>
    <property type="molecule type" value="Genomic_DNA"/>
</dbReference>
<dbReference type="AlphaFoldDB" id="A0ABD3MU19"/>
<comment type="caution">
    <text evidence="7">The sequence shown here is derived from an EMBL/GenBank/DDBJ whole genome shotgun (WGS) entry which is preliminary data.</text>
</comment>
<dbReference type="Pfam" id="PF01494">
    <property type="entry name" value="FAD_binding_3"/>
    <property type="match status" value="2"/>
</dbReference>
<gene>
    <name evidence="7" type="ORF">ACHAWO_012836</name>
</gene>
<reference evidence="7 8" key="1">
    <citation type="submission" date="2024-10" db="EMBL/GenBank/DDBJ databases">
        <title>Updated reference genomes for cyclostephanoid diatoms.</title>
        <authorList>
            <person name="Roberts W.R."/>
            <person name="Alverson A.J."/>
        </authorList>
    </citation>
    <scope>NUCLEOTIDE SEQUENCE [LARGE SCALE GENOMIC DNA]</scope>
    <source>
        <strain evidence="7 8">AJA010-31</strain>
    </source>
</reference>
<dbReference type="Gene3D" id="2.30.30.100">
    <property type="match status" value="1"/>
</dbReference>
<evidence type="ECO:0000259" key="6">
    <source>
        <dbReference type="SMART" id="SM00651"/>
    </source>
</evidence>
<dbReference type="PANTHER" id="PTHR46972:SF1">
    <property type="entry name" value="FAD DEPENDENT OXIDOREDUCTASE DOMAIN-CONTAINING PROTEIN"/>
    <property type="match status" value="1"/>
</dbReference>
<feature type="domain" description="Sm" evidence="6">
    <location>
        <begin position="17"/>
        <end position="87"/>
    </location>
</feature>
<evidence type="ECO:0000256" key="3">
    <source>
        <dbReference type="ARBA" id="ARBA00023002"/>
    </source>
</evidence>
<proteinExistence type="predicted"/>
<dbReference type="InterPro" id="IPR036188">
    <property type="entry name" value="FAD/NAD-bd_sf"/>
</dbReference>
<keyword evidence="4" id="KW-0503">Monooxygenase</keyword>
<evidence type="ECO:0000256" key="2">
    <source>
        <dbReference type="ARBA" id="ARBA00022827"/>
    </source>
</evidence>
<dbReference type="InterPro" id="IPR010920">
    <property type="entry name" value="LSM_dom_sf"/>
</dbReference>
<keyword evidence="3" id="KW-0560">Oxidoreductase</keyword>
<evidence type="ECO:0000256" key="1">
    <source>
        <dbReference type="ARBA" id="ARBA00022630"/>
    </source>
</evidence>
<dbReference type="InterPro" id="IPR002938">
    <property type="entry name" value="FAD-bd"/>
</dbReference>
<keyword evidence="8" id="KW-1185">Reference proteome</keyword>
<dbReference type="SUPFAM" id="SSF51905">
    <property type="entry name" value="FAD/NAD(P)-binding domain"/>
    <property type="match status" value="1"/>
</dbReference>
<evidence type="ECO:0000256" key="5">
    <source>
        <dbReference type="SAM" id="MobiDB-lite"/>
    </source>
</evidence>
<dbReference type="InterPro" id="IPR001163">
    <property type="entry name" value="Sm_dom_euk/arc"/>
</dbReference>
<feature type="compositionally biased region" description="Polar residues" evidence="5">
    <location>
        <begin position="231"/>
        <end position="246"/>
    </location>
</feature>
<dbReference type="Proteomes" id="UP001530400">
    <property type="component" value="Unassembled WGS sequence"/>
</dbReference>
<dbReference type="Pfam" id="PF01423">
    <property type="entry name" value="LSM"/>
    <property type="match status" value="1"/>
</dbReference>
<dbReference type="GO" id="GO:0004497">
    <property type="term" value="F:monooxygenase activity"/>
    <property type="evidence" value="ECO:0007669"/>
    <property type="project" value="UniProtKB-KW"/>
</dbReference>
<protein>
    <recommendedName>
        <fullName evidence="6">Sm domain-containing protein</fullName>
    </recommendedName>
</protein>
<accession>A0ABD3MU19</accession>
<dbReference type="SMART" id="SM00651">
    <property type="entry name" value="Sm"/>
    <property type="match status" value="1"/>
</dbReference>
<dbReference type="PRINTS" id="PR00420">
    <property type="entry name" value="RNGMNOXGNASE"/>
</dbReference>
<keyword evidence="2" id="KW-0274">FAD</keyword>
<dbReference type="SUPFAM" id="SSF50182">
    <property type="entry name" value="Sm-like ribonucleoproteins"/>
    <property type="match status" value="1"/>
</dbReference>
<organism evidence="7 8">
    <name type="scientific">Cyclotella atomus</name>
    <dbReference type="NCBI Taxonomy" id="382360"/>
    <lineage>
        <taxon>Eukaryota</taxon>
        <taxon>Sar</taxon>
        <taxon>Stramenopiles</taxon>
        <taxon>Ochrophyta</taxon>
        <taxon>Bacillariophyta</taxon>
        <taxon>Coscinodiscophyceae</taxon>
        <taxon>Thalassiosirophycidae</taxon>
        <taxon>Stephanodiscales</taxon>
        <taxon>Stephanodiscaceae</taxon>
        <taxon>Cyclotella</taxon>
    </lineage>
</organism>
<dbReference type="Gene3D" id="3.50.50.60">
    <property type="entry name" value="FAD/NAD(P)-binding domain"/>
    <property type="match status" value="1"/>
</dbReference>
<evidence type="ECO:0000313" key="8">
    <source>
        <dbReference type="Proteomes" id="UP001530400"/>
    </source>
</evidence>
<keyword evidence="1" id="KW-0285">Flavoprotein</keyword>
<dbReference type="PANTHER" id="PTHR46972">
    <property type="entry name" value="MONOOXYGENASE ASQM-RELATED"/>
    <property type="match status" value="1"/>
</dbReference>
<evidence type="ECO:0000313" key="7">
    <source>
        <dbReference type="EMBL" id="KAL3767446.1"/>
    </source>
</evidence>
<feature type="region of interest" description="Disordered" evidence="5">
    <location>
        <begin position="217"/>
        <end position="279"/>
    </location>
</feature>
<sequence length="738" mass="81490">MASANKQTKPKSTDLAPLLRHFIGIPLIIETKHGKSYQGRLVEADAYMNLVLSRDTTQTEVVISNEEEILTFNQLHIRGPSIRYIVFGSDVDIVKQIREGRDRERSAGDRYRRGVRKANRCMEYRGMRLLNALVYSSWHIRTAGSFHSSSARYHIFLQGSTCANISMEHHKRPRLQLSTLSSVDANANMKDRSPYEQRIGKLITACQKCHGEGKVRGNLSKKAKARKKDLQQNASEPTSNETNSSHQEYKQIQVPKKPCKECSGTGLSLHDPNTSTNSNMPPSNLHVAIIGGGIGGFALAAALQHRNIDFVVYERDLSFEERNQGYGLTMQQGARALRALGFMNDDFDTSDTNKEATNNPGTKFGIHSTRHAVHKPNGECIGEWGLSVWGGRYEKNGRSHATRQNAHISRQNLRRVLMDMLRPGSVRWGYRFMGYDESNDLNCNGDKALALKFSRRVKQADGTEKQVVETVHSSILVGCDGIRSAVRACKLGEEIAPLRYLGCIVILGIGPSPNDSLLTDGRTVFQTADGVTRLYAMPYAEPGEDVAGLETSNENGLSMWQLSFPMTERDADDLTKLGSAALKAEALRRCGKWHDPIPALLDSTPEQLVTGYPCYDRALVDKNDLRNGLKNSQSANSLVTMLGDAAHPMSPFKGQGANQALLDAVLLAQKIYGAVRKVTKTESTLDDLMPCALGEFENEMLQRCAVKVKKSAEAAKFLHSEVAVKEGNVTRGAAAVLD</sequence>